<dbReference type="PANTHER" id="PTHR14939">
    <property type="entry name" value="F-BOX ONLY PROTEIN 22"/>
    <property type="match status" value="1"/>
</dbReference>
<dbReference type="AlphaFoldDB" id="A0A8J7WR51"/>
<keyword evidence="2" id="KW-1003">Cell membrane</keyword>
<evidence type="ECO:0000256" key="3">
    <source>
        <dbReference type="ARBA" id="ARBA00022692"/>
    </source>
</evidence>
<evidence type="ECO:0000313" key="9">
    <source>
        <dbReference type="Proteomes" id="UP000677913"/>
    </source>
</evidence>
<keyword evidence="4" id="KW-1133">Transmembrane helix</keyword>
<dbReference type="InterPro" id="IPR016741">
    <property type="entry name" value="UCP018953"/>
</dbReference>
<dbReference type="RefSeq" id="WP_211469278.1">
    <property type="nucleotide sequence ID" value="NZ_JAGSXH010000064.1"/>
</dbReference>
<evidence type="ECO:0000256" key="5">
    <source>
        <dbReference type="ARBA" id="ARBA00023136"/>
    </source>
</evidence>
<accession>A0A8J7WR51</accession>
<gene>
    <name evidence="8" type="ORF">KGA66_17810</name>
</gene>
<dbReference type="InterPro" id="IPR013702">
    <property type="entry name" value="FIST_domain_N"/>
</dbReference>
<reference evidence="8" key="1">
    <citation type="submission" date="2021-04" db="EMBL/GenBank/DDBJ databases">
        <title>Genome based classification of Actinospica acidithermotolerans sp. nov., an actinobacterium isolated from an Indonesian hot spring.</title>
        <authorList>
            <person name="Kusuma A.B."/>
            <person name="Putra K.E."/>
            <person name="Nafisah S."/>
            <person name="Loh J."/>
            <person name="Nouioui I."/>
            <person name="Goodfellow M."/>
        </authorList>
    </citation>
    <scope>NUCLEOTIDE SEQUENCE</scope>
    <source>
        <strain evidence="8">DSM 45618</strain>
    </source>
</reference>
<keyword evidence="5" id="KW-0472">Membrane</keyword>
<dbReference type="Pfam" id="PF08495">
    <property type="entry name" value="FIST"/>
    <property type="match status" value="1"/>
</dbReference>
<comment type="caution">
    <text evidence="8">The sequence shown here is derived from an EMBL/GenBank/DDBJ whole genome shotgun (WGS) entry which is preliminary data.</text>
</comment>
<dbReference type="PANTHER" id="PTHR14939:SF5">
    <property type="entry name" value="F-BOX ONLY PROTEIN 22"/>
    <property type="match status" value="1"/>
</dbReference>
<evidence type="ECO:0000259" key="6">
    <source>
        <dbReference type="SMART" id="SM00897"/>
    </source>
</evidence>
<evidence type="ECO:0000313" key="8">
    <source>
        <dbReference type="EMBL" id="MBS2964917.1"/>
    </source>
</evidence>
<dbReference type="InterPro" id="IPR019494">
    <property type="entry name" value="FIST_C"/>
</dbReference>
<evidence type="ECO:0000256" key="1">
    <source>
        <dbReference type="ARBA" id="ARBA00004651"/>
    </source>
</evidence>
<organism evidence="8 9">
    <name type="scientific">Actinocrinis puniceicyclus</name>
    <dbReference type="NCBI Taxonomy" id="977794"/>
    <lineage>
        <taxon>Bacteria</taxon>
        <taxon>Bacillati</taxon>
        <taxon>Actinomycetota</taxon>
        <taxon>Actinomycetes</taxon>
        <taxon>Catenulisporales</taxon>
        <taxon>Actinospicaceae</taxon>
        <taxon>Actinocrinis</taxon>
    </lineage>
</organism>
<comment type="subcellular location">
    <subcellularLocation>
        <location evidence="1">Cell membrane</location>
        <topology evidence="1">Multi-pass membrane protein</topology>
    </subcellularLocation>
</comment>
<dbReference type="Proteomes" id="UP000677913">
    <property type="component" value="Unassembled WGS sequence"/>
</dbReference>
<dbReference type="SMART" id="SM01204">
    <property type="entry name" value="FIST_C"/>
    <property type="match status" value="1"/>
</dbReference>
<feature type="domain" description="FIST" evidence="6">
    <location>
        <begin position="32"/>
        <end position="232"/>
    </location>
</feature>
<sequence>MSRFGEGLAVDTDVERAARRAAYGALSTVDGPPDLVAVFAGVTDPDDADRVAASVQAMVAATGNERCTVVGALTPGVMGDARAVGPLLGGDPAVSVWAGRLPGVRVRSFHLHANRQGESITVGGLPEPWPDDRVVLMLADPHSFPADGFIERSNEALPGLPFVGGLVPGVAGRGSARLIRGGSTHDEGAVGVMLGGPVDAAIAVSQGCRPIGPTMTVTAAEGNMLLGLAGRPALDRLREILDELDAAERLAVSTGLHLGVAMDEYADQHESGDFLIRGVLGTDPERGGIAVGDVIGVGRTVRFQLRDAASAGRELDAVLEACRGRPGYATIGGALVVSCNGRAADLFPQPLGAGHDILAVRAGLGTNAVSGFFGAGEIGPVGGRNHLHGYTASVLAFAEPDARIV</sequence>
<dbReference type="GO" id="GO:0005886">
    <property type="term" value="C:plasma membrane"/>
    <property type="evidence" value="ECO:0007669"/>
    <property type="project" value="UniProtKB-SubCell"/>
</dbReference>
<evidence type="ECO:0000259" key="7">
    <source>
        <dbReference type="SMART" id="SM01204"/>
    </source>
</evidence>
<dbReference type="EMBL" id="JAGSXH010000064">
    <property type="protein sequence ID" value="MBS2964917.1"/>
    <property type="molecule type" value="Genomic_DNA"/>
</dbReference>
<dbReference type="Pfam" id="PF10442">
    <property type="entry name" value="FIST_C"/>
    <property type="match status" value="1"/>
</dbReference>
<evidence type="ECO:0000256" key="2">
    <source>
        <dbReference type="ARBA" id="ARBA00022475"/>
    </source>
</evidence>
<proteinExistence type="predicted"/>
<protein>
    <submittedName>
        <fullName evidence="8">FIST C-terminal domain-containing protein</fullName>
    </submittedName>
</protein>
<dbReference type="PIRSF" id="PIRSF018953">
    <property type="entry name" value="UCP018953"/>
    <property type="match status" value="1"/>
</dbReference>
<evidence type="ECO:0000256" key="4">
    <source>
        <dbReference type="ARBA" id="ARBA00022989"/>
    </source>
</evidence>
<feature type="domain" description="FIST C-domain" evidence="7">
    <location>
        <begin position="233"/>
        <end position="381"/>
    </location>
</feature>
<dbReference type="SMART" id="SM00897">
    <property type="entry name" value="FIST"/>
    <property type="match status" value="1"/>
</dbReference>
<keyword evidence="3" id="KW-0812">Transmembrane</keyword>
<keyword evidence="9" id="KW-1185">Reference proteome</keyword>
<name>A0A8J7WR51_9ACTN</name>